<keyword evidence="1" id="KW-0694">RNA-binding</keyword>
<organism evidence="6 7">
    <name type="scientific">Romanomermis culicivorax</name>
    <name type="common">Nematode worm</name>
    <dbReference type="NCBI Taxonomy" id="13658"/>
    <lineage>
        <taxon>Eukaryota</taxon>
        <taxon>Metazoa</taxon>
        <taxon>Ecdysozoa</taxon>
        <taxon>Nematoda</taxon>
        <taxon>Enoplea</taxon>
        <taxon>Dorylaimia</taxon>
        <taxon>Mermithida</taxon>
        <taxon>Mermithoidea</taxon>
        <taxon>Mermithidae</taxon>
        <taxon>Romanomermis</taxon>
    </lineage>
</organism>
<accession>A0A915KLZ7</accession>
<dbReference type="PROSITE" id="PS50102">
    <property type="entry name" value="RRM"/>
    <property type="match status" value="1"/>
</dbReference>
<dbReference type="OMA" id="LNAYYMQ"/>
<dbReference type="Pfam" id="PF08312">
    <property type="entry name" value="cwf21"/>
    <property type="match status" value="1"/>
</dbReference>
<dbReference type="InterPro" id="IPR047488">
    <property type="entry name" value="SR140_cwf21"/>
</dbReference>
<dbReference type="GO" id="GO:0005634">
    <property type="term" value="C:nucleus"/>
    <property type="evidence" value="ECO:0007669"/>
    <property type="project" value="TreeGrafter"/>
</dbReference>
<dbReference type="GO" id="GO:0006396">
    <property type="term" value="P:RNA processing"/>
    <property type="evidence" value="ECO:0007669"/>
    <property type="project" value="InterPro"/>
</dbReference>
<feature type="compositionally biased region" description="Basic and acidic residues" evidence="3">
    <location>
        <begin position="827"/>
        <end position="864"/>
    </location>
</feature>
<dbReference type="InterPro" id="IPR035979">
    <property type="entry name" value="RBD_domain_sf"/>
</dbReference>
<feature type="region of interest" description="Disordered" evidence="3">
    <location>
        <begin position="447"/>
        <end position="529"/>
    </location>
</feature>
<dbReference type="Pfam" id="PF01805">
    <property type="entry name" value="Surp"/>
    <property type="match status" value="1"/>
</dbReference>
<dbReference type="Gene3D" id="6.10.140.420">
    <property type="match status" value="1"/>
</dbReference>
<dbReference type="InterPro" id="IPR000504">
    <property type="entry name" value="RRM_dom"/>
</dbReference>
<feature type="domain" description="SURP motif" evidence="5">
    <location>
        <begin position="356"/>
        <end position="399"/>
    </location>
</feature>
<keyword evidence="6" id="KW-1185">Reference proteome</keyword>
<feature type="compositionally biased region" description="Basic and acidic residues" evidence="3">
    <location>
        <begin position="499"/>
        <end position="510"/>
    </location>
</feature>
<dbReference type="InterPro" id="IPR035967">
    <property type="entry name" value="SWAP/Surp_sf"/>
</dbReference>
<dbReference type="SUPFAM" id="SSF54928">
    <property type="entry name" value="RNA-binding domain, RBD"/>
    <property type="match status" value="1"/>
</dbReference>
<dbReference type="PROSITE" id="PS50128">
    <property type="entry name" value="SURP"/>
    <property type="match status" value="1"/>
</dbReference>
<dbReference type="Gene3D" id="1.10.10.790">
    <property type="entry name" value="Surp module"/>
    <property type="match status" value="1"/>
</dbReference>
<dbReference type="SMART" id="SM01115">
    <property type="entry name" value="cwf21"/>
    <property type="match status" value="1"/>
</dbReference>
<dbReference type="InterPro" id="IPR013170">
    <property type="entry name" value="mRNA_splic_Cwf21_dom"/>
</dbReference>
<feature type="domain" description="RRM" evidence="4">
    <location>
        <begin position="181"/>
        <end position="273"/>
    </location>
</feature>
<dbReference type="Gene3D" id="3.30.70.330">
    <property type="match status" value="1"/>
</dbReference>
<feature type="compositionally biased region" description="Basic and acidic residues" evidence="3">
    <location>
        <begin position="654"/>
        <end position="667"/>
    </location>
</feature>
<dbReference type="Pfam" id="PF00076">
    <property type="entry name" value="RRM_1"/>
    <property type="match status" value="1"/>
</dbReference>
<proteinExistence type="predicted"/>
<evidence type="ECO:0000259" key="5">
    <source>
        <dbReference type="PROSITE" id="PS50128"/>
    </source>
</evidence>
<dbReference type="InterPro" id="IPR000061">
    <property type="entry name" value="Surp"/>
</dbReference>
<dbReference type="WBParaSite" id="nRc.2.0.1.t39867-RA">
    <property type="protein sequence ID" value="nRc.2.0.1.t39867-RA"/>
    <property type="gene ID" value="nRc.2.0.1.g39867"/>
</dbReference>
<feature type="coiled-coil region" evidence="2">
    <location>
        <begin position="85"/>
        <end position="150"/>
    </location>
</feature>
<feature type="compositionally biased region" description="Basic and acidic residues" evidence="3">
    <location>
        <begin position="583"/>
        <end position="592"/>
    </location>
</feature>
<dbReference type="PANTHER" id="PTHR23140">
    <property type="entry name" value="RNA PROCESSING PROTEIN LD23810P"/>
    <property type="match status" value="1"/>
</dbReference>
<dbReference type="InterPro" id="IPR051485">
    <property type="entry name" value="SR-CTD_assoc_factor"/>
</dbReference>
<dbReference type="SMART" id="SM00360">
    <property type="entry name" value="RRM"/>
    <property type="match status" value="1"/>
</dbReference>
<keyword evidence="2" id="KW-0175">Coiled coil</keyword>
<sequence>MDKSKLPLHKREELKRKEDELLVKDVYDEFVSTFSGDTHTKINKTFVRGEVVNPADSTSKGKLGTSRLYKPTSTMFLPPSTQSPVEAARRKAQEKAEKIMEEVKKNRPQKLGKKKEEKKTSNLEAFKEELKRAQEARAERRVLREQLKDRLGTEKEVLLDKIAPSLDNPYMGSYENDPNTTNLFVSNLSPKLTEDELCKMFGHFGPLASVKIMWPRSDDERCRGYNTGFIAYMTRRDAERAVARLKASLNTQTNRFVGKMVMGNELKVGWGKTVPIPPNPVYIPPKMLEMALPPPPSGLPFNAQPRKEDREAYRWPLPPQGAPPPHDPEQRDAWNKMIRNATIKVVIPTERQLLCTVHRVVEFAVREGPIFEAVLMNKELNNNLYRFLFDNQSPAHVYYRWKLFSILQGDSPSKWSTDPFKMFDGGSTWLPPPMNFYQQGLPRELYDDDEEEEDEWVEKGRENDNYYDDDRSNQRDNDHSHHRTTSNRNNYDRSPSPLEAKRSNRDRDDEYFTPPPLPLQQSKKNQLNEKQRVKLKSMLDALLPERDKIADAMIYCVEHAEAAEEILDMICEQMFDPSASVPKKPDSKRSADEESDQETPSIKFHKKENDAVRSSLFKPMQQQQQSAHSLKKLVDYDLDGVPLDGDDHDSDNESGGRDDRNSSKESKSNIITDDSSMFVRSKWEEIDATAQPSRWDKTEELQSSEPIFYEGDEDIDGVPLDDAFNEQPTSHKSSDNVSAAMKSETTSDFLTSMNDQQRQKLREVEVKVMKFQDELESGQRKRTSGMALVEEVQKYREKLMQKHHKSKKSSKKDGDEKLASSSVSRSTSEKTSSKDEKSRDKDKNMSSRAPNGKEKDKSRDERKTSAASSSVRKRSRSPSSPSSRKQRSRSPTDSSKQHKRKKH</sequence>
<feature type="region of interest" description="Disordered" evidence="3">
    <location>
        <begin position="638"/>
        <end position="674"/>
    </location>
</feature>
<feature type="region of interest" description="Disordered" evidence="3">
    <location>
        <begin position="794"/>
        <end position="903"/>
    </location>
</feature>
<dbReference type="InterPro" id="IPR012677">
    <property type="entry name" value="Nucleotide-bd_a/b_plait_sf"/>
</dbReference>
<dbReference type="Proteomes" id="UP000887565">
    <property type="component" value="Unplaced"/>
</dbReference>
<dbReference type="CDD" id="cd12223">
    <property type="entry name" value="RRM_SR140"/>
    <property type="match status" value="1"/>
</dbReference>
<feature type="compositionally biased region" description="Basic and acidic residues" evidence="3">
    <location>
        <begin position="457"/>
        <end position="479"/>
    </location>
</feature>
<feature type="compositionally biased region" description="Acidic residues" evidence="3">
    <location>
        <begin position="447"/>
        <end position="456"/>
    </location>
</feature>
<evidence type="ECO:0000313" key="7">
    <source>
        <dbReference type="WBParaSite" id="nRc.2.0.1.t39867-RA"/>
    </source>
</evidence>
<dbReference type="CDD" id="cd21370">
    <property type="entry name" value="cwf21_SR140"/>
    <property type="match status" value="1"/>
</dbReference>
<protein>
    <submittedName>
        <fullName evidence="7">U2 snRNP-associated SURP motif-containing protein</fullName>
    </submittedName>
</protein>
<evidence type="ECO:0000256" key="1">
    <source>
        <dbReference type="PROSITE-ProRule" id="PRU00176"/>
    </source>
</evidence>
<dbReference type="GO" id="GO:0003723">
    <property type="term" value="F:RNA binding"/>
    <property type="evidence" value="ECO:0007669"/>
    <property type="project" value="UniProtKB-UniRule"/>
</dbReference>
<feature type="compositionally biased region" description="Basic residues" evidence="3">
    <location>
        <begin position="801"/>
        <end position="810"/>
    </location>
</feature>
<dbReference type="AlphaFoldDB" id="A0A915KLZ7"/>
<name>A0A915KLZ7_ROMCU</name>
<dbReference type="InterPro" id="IPR035009">
    <property type="entry name" value="SR140_RRM"/>
</dbReference>
<evidence type="ECO:0000256" key="3">
    <source>
        <dbReference type="SAM" id="MobiDB-lite"/>
    </source>
</evidence>
<evidence type="ECO:0000256" key="2">
    <source>
        <dbReference type="SAM" id="Coils"/>
    </source>
</evidence>
<evidence type="ECO:0000259" key="4">
    <source>
        <dbReference type="PROSITE" id="PS50102"/>
    </source>
</evidence>
<dbReference type="SMART" id="SM00648">
    <property type="entry name" value="SWAP"/>
    <property type="match status" value="1"/>
</dbReference>
<feature type="compositionally biased region" description="Polar residues" evidence="3">
    <location>
        <begin position="726"/>
        <end position="756"/>
    </location>
</feature>
<reference evidence="7" key="1">
    <citation type="submission" date="2022-11" db="UniProtKB">
        <authorList>
            <consortium name="WormBaseParasite"/>
        </authorList>
    </citation>
    <scope>IDENTIFICATION</scope>
</reference>
<evidence type="ECO:0000313" key="6">
    <source>
        <dbReference type="Proteomes" id="UP000887565"/>
    </source>
</evidence>
<dbReference type="PANTHER" id="PTHR23140:SF0">
    <property type="entry name" value="U2 SNRNP-ASSOCIATED SURP MOTIF-CONTAINING PROTEIN"/>
    <property type="match status" value="1"/>
</dbReference>
<feature type="region of interest" description="Disordered" evidence="3">
    <location>
        <begin position="686"/>
        <end position="756"/>
    </location>
</feature>
<dbReference type="SUPFAM" id="SSF109905">
    <property type="entry name" value="Surp module (SWAP domain)"/>
    <property type="match status" value="1"/>
</dbReference>
<feature type="region of interest" description="Disordered" evidence="3">
    <location>
        <begin position="578"/>
        <end position="607"/>
    </location>
</feature>